<protein>
    <submittedName>
        <fullName evidence="1">Uncharacterized protein</fullName>
    </submittedName>
</protein>
<proteinExistence type="predicted"/>
<gene>
    <name evidence="1" type="ORF">NTJ_10528</name>
</gene>
<evidence type="ECO:0000313" key="2">
    <source>
        <dbReference type="Proteomes" id="UP001307889"/>
    </source>
</evidence>
<dbReference type="Proteomes" id="UP001307889">
    <property type="component" value="Chromosome 8"/>
</dbReference>
<organism evidence="1 2">
    <name type="scientific">Nesidiocoris tenuis</name>
    <dbReference type="NCBI Taxonomy" id="355587"/>
    <lineage>
        <taxon>Eukaryota</taxon>
        <taxon>Metazoa</taxon>
        <taxon>Ecdysozoa</taxon>
        <taxon>Arthropoda</taxon>
        <taxon>Hexapoda</taxon>
        <taxon>Insecta</taxon>
        <taxon>Pterygota</taxon>
        <taxon>Neoptera</taxon>
        <taxon>Paraneoptera</taxon>
        <taxon>Hemiptera</taxon>
        <taxon>Heteroptera</taxon>
        <taxon>Panheteroptera</taxon>
        <taxon>Cimicomorpha</taxon>
        <taxon>Miridae</taxon>
        <taxon>Dicyphina</taxon>
        <taxon>Nesidiocoris</taxon>
    </lineage>
</organism>
<sequence>MIISEKRCLCVKPSLSSRRLQYFFSIAAREVFDSNELLEGWKRKGPDSQDALEWPRHKWREFEMSWSFDRTGTNCVNSGASLSTEFPAPG</sequence>
<accession>A0ABN7B1N2</accession>
<evidence type="ECO:0000313" key="1">
    <source>
        <dbReference type="EMBL" id="BES97714.1"/>
    </source>
</evidence>
<dbReference type="EMBL" id="AP028916">
    <property type="protein sequence ID" value="BES97714.1"/>
    <property type="molecule type" value="Genomic_DNA"/>
</dbReference>
<reference evidence="1 2" key="1">
    <citation type="submission" date="2023-09" db="EMBL/GenBank/DDBJ databases">
        <title>Nesidiocoris tenuis whole genome shotgun sequence.</title>
        <authorList>
            <person name="Shibata T."/>
            <person name="Shimoda M."/>
            <person name="Kobayashi T."/>
            <person name="Uehara T."/>
        </authorList>
    </citation>
    <scope>NUCLEOTIDE SEQUENCE [LARGE SCALE GENOMIC DNA]</scope>
    <source>
        <strain evidence="1 2">Japan</strain>
    </source>
</reference>
<name>A0ABN7B1N2_9HEMI</name>
<keyword evidence="2" id="KW-1185">Reference proteome</keyword>